<evidence type="ECO:0008006" key="5">
    <source>
        <dbReference type="Google" id="ProtNLM"/>
    </source>
</evidence>
<sequence length="144" mass="16658">MNINEGIPAKINIQTKVTQNNETEDFVFDLPGQVVKMGDKLYIRYKEIQPDGKEVPVTVKVTPDSQVQLTRAGEARMRMRFAYREKMETNYKTPFGMFVITTFATKLHISLKDRPFSGVITIDYALYMKEEKVGDYQMVLEFTT</sequence>
<dbReference type="HOGENOM" id="CLU_120388_3_0_9"/>
<dbReference type="RefSeq" id="WP_010781125.1">
    <property type="nucleotide sequence ID" value="NZ_ASWH01000001.1"/>
</dbReference>
<dbReference type="GeneID" id="301213913"/>
<dbReference type="AlphaFoldDB" id="R2VCW7"/>
<reference evidence="2 4" key="2">
    <citation type="submission" date="2013-03" db="EMBL/GenBank/DDBJ databases">
        <title>The Genome Sequence of Enterococcus gilvus ATCC BAA-350 (PacBio/Illumina hybrid assembly).</title>
        <authorList>
            <consortium name="The Broad Institute Genomics Platform"/>
            <consortium name="The Broad Institute Genome Sequencing Center for Infectious Disease"/>
            <person name="Earl A."/>
            <person name="Russ C."/>
            <person name="Gilmore M."/>
            <person name="Surin D."/>
            <person name="Walker B."/>
            <person name="Young S."/>
            <person name="Zeng Q."/>
            <person name="Gargeya S."/>
            <person name="Fitzgerald M."/>
            <person name="Haas B."/>
            <person name="Abouelleil A."/>
            <person name="Allen A.W."/>
            <person name="Alvarado L."/>
            <person name="Arachchi H.M."/>
            <person name="Berlin A.M."/>
            <person name="Chapman S.B."/>
            <person name="Gainer-Dewar J."/>
            <person name="Goldberg J."/>
            <person name="Griggs A."/>
            <person name="Gujja S."/>
            <person name="Hansen M."/>
            <person name="Howarth C."/>
            <person name="Imamovic A."/>
            <person name="Ireland A."/>
            <person name="Larimer J."/>
            <person name="McCowan C."/>
            <person name="Murphy C."/>
            <person name="Pearson M."/>
            <person name="Poon T.W."/>
            <person name="Priest M."/>
            <person name="Roberts A."/>
            <person name="Saif S."/>
            <person name="Shea T."/>
            <person name="Sisk P."/>
            <person name="Sykes S."/>
            <person name="Wortman J."/>
            <person name="Nusbaum C."/>
            <person name="Birren B."/>
        </authorList>
    </citation>
    <scope>NUCLEOTIDE SEQUENCE [LARGE SCALE GENOMIC DNA]</scope>
    <source>
        <strain evidence="2 4">ATCC BAA-350</strain>
    </source>
</reference>
<organism evidence="1 3">
    <name type="scientific">Enterococcus gilvus ATCC BAA-350</name>
    <dbReference type="NCBI Taxonomy" id="1158614"/>
    <lineage>
        <taxon>Bacteria</taxon>
        <taxon>Bacillati</taxon>
        <taxon>Bacillota</taxon>
        <taxon>Bacilli</taxon>
        <taxon>Lactobacillales</taxon>
        <taxon>Enterococcaceae</taxon>
        <taxon>Enterococcus</taxon>
    </lineage>
</organism>
<dbReference type="EMBL" id="AJDQ01000008">
    <property type="protein sequence ID" value="EOI55545.1"/>
    <property type="molecule type" value="Genomic_DNA"/>
</dbReference>
<dbReference type="OrthoDB" id="2151645at2"/>
<dbReference type="Pfam" id="PF09148">
    <property type="entry name" value="DUF1934"/>
    <property type="match status" value="1"/>
</dbReference>
<dbReference type="SUPFAM" id="SSF50814">
    <property type="entry name" value="Lipocalins"/>
    <property type="match status" value="1"/>
</dbReference>
<comment type="caution">
    <text evidence="1">The sequence shown here is derived from an EMBL/GenBank/DDBJ whole genome shotgun (WGS) entry which is preliminary data.</text>
</comment>
<dbReference type="InterPro" id="IPR012674">
    <property type="entry name" value="Calycin"/>
</dbReference>
<evidence type="ECO:0000313" key="3">
    <source>
        <dbReference type="Proteomes" id="UP000013750"/>
    </source>
</evidence>
<dbReference type="Proteomes" id="UP000013750">
    <property type="component" value="Unassembled WGS sequence"/>
</dbReference>
<accession>R2VCW7</accession>
<proteinExistence type="predicted"/>
<reference evidence="1 3" key="1">
    <citation type="submission" date="2013-02" db="EMBL/GenBank/DDBJ databases">
        <title>The Genome Sequence of Enterococcus gilvus ATCC BAA-350.</title>
        <authorList>
            <consortium name="The Broad Institute Genome Sequencing Platform"/>
            <consortium name="The Broad Institute Genome Sequencing Center for Infectious Disease"/>
            <person name="Earl A.M."/>
            <person name="Gilmore M.S."/>
            <person name="Lebreton F."/>
            <person name="Walker B."/>
            <person name="Young S.K."/>
            <person name="Zeng Q."/>
            <person name="Gargeya S."/>
            <person name="Fitzgerald M."/>
            <person name="Haas B."/>
            <person name="Abouelleil A."/>
            <person name="Alvarado L."/>
            <person name="Arachchi H.M."/>
            <person name="Berlin A.M."/>
            <person name="Chapman S.B."/>
            <person name="Dewar J."/>
            <person name="Goldberg J."/>
            <person name="Griggs A."/>
            <person name="Gujja S."/>
            <person name="Hansen M."/>
            <person name="Howarth C."/>
            <person name="Imamovic A."/>
            <person name="Larimer J."/>
            <person name="McCowan C."/>
            <person name="Murphy C."/>
            <person name="Neiman D."/>
            <person name="Pearson M."/>
            <person name="Priest M."/>
            <person name="Roberts A."/>
            <person name="Saif S."/>
            <person name="Shea T."/>
            <person name="Sisk P."/>
            <person name="Sykes S."/>
            <person name="Wortman J."/>
            <person name="Nusbaum C."/>
            <person name="Birren B."/>
        </authorList>
    </citation>
    <scope>NUCLEOTIDE SEQUENCE [LARGE SCALE GENOMIC DNA]</scope>
    <source>
        <strain evidence="1 3">ATCC BAA-350</strain>
    </source>
</reference>
<keyword evidence="4" id="KW-1185">Reference proteome</keyword>
<evidence type="ECO:0000313" key="1">
    <source>
        <dbReference type="EMBL" id="EOI55545.1"/>
    </source>
</evidence>
<dbReference type="Gene3D" id="2.40.128.20">
    <property type="match status" value="1"/>
</dbReference>
<dbReference type="EMBL" id="ASWH01000001">
    <property type="protein sequence ID" value="EOW81912.1"/>
    <property type="molecule type" value="Genomic_DNA"/>
</dbReference>
<evidence type="ECO:0000313" key="2">
    <source>
        <dbReference type="EMBL" id="EOW81912.1"/>
    </source>
</evidence>
<evidence type="ECO:0000313" key="4">
    <source>
        <dbReference type="Proteomes" id="UP000014160"/>
    </source>
</evidence>
<dbReference type="PATRIC" id="fig|1158614.3.peg.2747"/>
<protein>
    <recommendedName>
        <fullName evidence="5">DUF1934 domain-containing protein</fullName>
    </recommendedName>
</protein>
<dbReference type="Proteomes" id="UP000014160">
    <property type="component" value="Unassembled WGS sequence"/>
</dbReference>
<dbReference type="InterPro" id="IPR015231">
    <property type="entry name" value="DUF1934"/>
</dbReference>
<dbReference type="eggNOG" id="COG4506">
    <property type="taxonomic scope" value="Bacteria"/>
</dbReference>
<gene>
    <name evidence="2" type="ORF">I592_01212</name>
    <name evidence="1" type="ORF">UKC_02754</name>
</gene>
<name>R2VCW7_9ENTE</name>